<evidence type="ECO:0000313" key="2">
    <source>
        <dbReference type="EMBL" id="GMF43381.1"/>
    </source>
</evidence>
<name>A0A9W6XQT9_9STRA</name>
<dbReference type="Proteomes" id="UP001165121">
    <property type="component" value="Unassembled WGS sequence"/>
</dbReference>
<reference evidence="2" key="1">
    <citation type="submission" date="2023-04" db="EMBL/GenBank/DDBJ databases">
        <title>Phytophthora fragariaefolia NBRC 109709.</title>
        <authorList>
            <person name="Ichikawa N."/>
            <person name="Sato H."/>
            <person name="Tonouchi N."/>
        </authorList>
    </citation>
    <scope>NUCLEOTIDE SEQUENCE</scope>
    <source>
        <strain evidence="2">NBRC 109709</strain>
    </source>
</reference>
<feature type="region of interest" description="Disordered" evidence="1">
    <location>
        <begin position="63"/>
        <end position="85"/>
    </location>
</feature>
<accession>A0A9W6XQT9</accession>
<dbReference type="EMBL" id="BSXT01001531">
    <property type="protein sequence ID" value="GMF43381.1"/>
    <property type="molecule type" value="Genomic_DNA"/>
</dbReference>
<comment type="caution">
    <text evidence="2">The sequence shown here is derived from an EMBL/GenBank/DDBJ whole genome shotgun (WGS) entry which is preliminary data.</text>
</comment>
<dbReference type="AlphaFoldDB" id="A0A9W6XQT9"/>
<organism evidence="2 3">
    <name type="scientific">Phytophthora fragariaefolia</name>
    <dbReference type="NCBI Taxonomy" id="1490495"/>
    <lineage>
        <taxon>Eukaryota</taxon>
        <taxon>Sar</taxon>
        <taxon>Stramenopiles</taxon>
        <taxon>Oomycota</taxon>
        <taxon>Peronosporomycetes</taxon>
        <taxon>Peronosporales</taxon>
        <taxon>Peronosporaceae</taxon>
        <taxon>Phytophthora</taxon>
    </lineage>
</organism>
<dbReference type="OrthoDB" id="128246at2759"/>
<gene>
    <name evidence="2" type="ORF">Pfra01_001464700</name>
</gene>
<proteinExistence type="predicted"/>
<evidence type="ECO:0000313" key="3">
    <source>
        <dbReference type="Proteomes" id="UP001165121"/>
    </source>
</evidence>
<evidence type="ECO:0000256" key="1">
    <source>
        <dbReference type="SAM" id="MobiDB-lite"/>
    </source>
</evidence>
<protein>
    <submittedName>
        <fullName evidence="2">Unnamed protein product</fullName>
    </submittedName>
</protein>
<feature type="compositionally biased region" description="Basic and acidic residues" evidence="1">
    <location>
        <begin position="73"/>
        <end position="85"/>
    </location>
</feature>
<keyword evidence="3" id="KW-1185">Reference proteome</keyword>
<sequence>MRFRWAVDDSATVDDQEVVSVGDSLFVEWNEEPDEPVERLEELSCDQSETHIEDLETASVSRKNGPVMYGAVETDKTDDASEERSARATSRYARLFLDEEFEAMENCQSGEEGTVLAKTEVNVEGEYTKEVEEKLFPLDEVEIRRRVEVNRKAAEGPSLETMATYLEIPLETLQRTQSATVEEISSPEYWETWFSETLESSEAVRCANRDFRQPRADSISVSAVTNDVIPTKESLPQ</sequence>